<reference evidence="1 2" key="1">
    <citation type="submission" date="2016-10" db="EMBL/GenBank/DDBJ databases">
        <authorList>
            <person name="de Groot N.N."/>
        </authorList>
    </citation>
    <scope>NUCLEOTIDE SEQUENCE [LARGE SCALE GENOMIC DNA]</scope>
    <source>
        <strain evidence="1 2">Nm9</strain>
    </source>
</reference>
<evidence type="ECO:0000313" key="1">
    <source>
        <dbReference type="EMBL" id="SEQ58970.1"/>
    </source>
</evidence>
<dbReference type="Proteomes" id="UP000181998">
    <property type="component" value="Unassembled WGS sequence"/>
</dbReference>
<evidence type="ECO:0000313" key="2">
    <source>
        <dbReference type="Proteomes" id="UP000181998"/>
    </source>
</evidence>
<organism evidence="1 2">
    <name type="scientific">Nitrosomonas ureae</name>
    <dbReference type="NCBI Taxonomy" id="44577"/>
    <lineage>
        <taxon>Bacteria</taxon>
        <taxon>Pseudomonadati</taxon>
        <taxon>Pseudomonadota</taxon>
        <taxon>Betaproteobacteria</taxon>
        <taxon>Nitrosomonadales</taxon>
        <taxon>Nitrosomonadaceae</taxon>
        <taxon>Nitrosomonas</taxon>
    </lineage>
</organism>
<protein>
    <submittedName>
        <fullName evidence="1">Zona occludens toxin</fullName>
    </submittedName>
</protein>
<proteinExistence type="predicted"/>
<accession>A0A1H9H9F8</accession>
<dbReference type="AlphaFoldDB" id="A0A1H9H9F8"/>
<name>A0A1H9H9F8_9PROT</name>
<sequence length="52" mass="5856">MLSENVDWSQLSLVFQAKANCVCYGHKAQRLKIVPDTCNAAINYGWIVTNKI</sequence>
<dbReference type="EMBL" id="FOFX01000095">
    <property type="protein sequence ID" value="SEQ58970.1"/>
    <property type="molecule type" value="Genomic_DNA"/>
</dbReference>
<gene>
    <name evidence="1" type="ORF">SAMN05421510_10952</name>
</gene>